<proteinExistence type="predicted"/>
<sequence length="146" mass="15375">MLRIRQVTILLLIFVLCIGTATAAIDRTIASPDTGGTITVRVTFPDGMIGGITEVIPAGYTYLGTTHPMDQTRTEESKVHFAILGEESITYTLSGPATPEINGTVLDLTNGISFSQPSAKQSPAPIAAVILGAILSAVILTWRGHP</sequence>
<keyword evidence="1" id="KW-0812">Transmembrane</keyword>
<dbReference type="GeneID" id="66131636"/>
<keyword evidence="3" id="KW-1185">Reference proteome</keyword>
<gene>
    <name evidence="2" type="ORF">MchiMG62_20990</name>
</gene>
<organism evidence="2 3">
    <name type="scientific">Methanoculleus chikugoensis</name>
    <dbReference type="NCBI Taxonomy" id="118126"/>
    <lineage>
        <taxon>Archaea</taxon>
        <taxon>Methanobacteriati</taxon>
        <taxon>Methanobacteriota</taxon>
        <taxon>Stenosarchaea group</taxon>
        <taxon>Methanomicrobia</taxon>
        <taxon>Methanomicrobiales</taxon>
        <taxon>Methanomicrobiaceae</taxon>
        <taxon>Methanoculleus</taxon>
    </lineage>
</organism>
<feature type="transmembrane region" description="Helical" evidence="1">
    <location>
        <begin position="124"/>
        <end position="142"/>
    </location>
</feature>
<dbReference type="EMBL" id="AP019781">
    <property type="protein sequence ID" value="BBL68918.1"/>
    <property type="molecule type" value="Genomic_DNA"/>
</dbReference>
<keyword evidence="1" id="KW-1133">Transmembrane helix</keyword>
<dbReference type="RefSeq" id="WP_221056943.1">
    <property type="nucleotide sequence ID" value="NZ_AP019781.1"/>
</dbReference>
<protein>
    <submittedName>
        <fullName evidence="2">Uncharacterized protein</fullName>
    </submittedName>
</protein>
<evidence type="ECO:0000313" key="2">
    <source>
        <dbReference type="EMBL" id="BBL68918.1"/>
    </source>
</evidence>
<evidence type="ECO:0000313" key="3">
    <source>
        <dbReference type="Proteomes" id="UP000824969"/>
    </source>
</evidence>
<accession>A0ABN5XJN5</accession>
<evidence type="ECO:0000256" key="1">
    <source>
        <dbReference type="SAM" id="Phobius"/>
    </source>
</evidence>
<keyword evidence="1" id="KW-0472">Membrane</keyword>
<dbReference type="Proteomes" id="UP000824969">
    <property type="component" value="Chromosome"/>
</dbReference>
<name>A0ABN5XJN5_9EURY</name>
<reference evidence="2 3" key="1">
    <citation type="submission" date="2019-06" db="EMBL/GenBank/DDBJ databases">
        <title>Complete genome sequence of Methanoculleus chikugoensis strain MG62.</title>
        <authorList>
            <person name="Asakawa S."/>
            <person name="Dianou D."/>
        </authorList>
    </citation>
    <scope>NUCLEOTIDE SEQUENCE [LARGE SCALE GENOMIC DNA]</scope>
    <source>
        <strain evidence="2 3">MG62</strain>
    </source>
</reference>